<organism evidence="11">
    <name type="scientific">Onchocerca ochengi</name>
    <name type="common">Filarial nematode worm</name>
    <dbReference type="NCBI Taxonomy" id="42157"/>
    <lineage>
        <taxon>Eukaryota</taxon>
        <taxon>Metazoa</taxon>
        <taxon>Ecdysozoa</taxon>
        <taxon>Nematoda</taxon>
        <taxon>Chromadorea</taxon>
        <taxon>Rhabditida</taxon>
        <taxon>Spirurina</taxon>
        <taxon>Spiruromorpha</taxon>
        <taxon>Filarioidea</taxon>
        <taxon>Onchocercidae</taxon>
        <taxon>Onchocerca</taxon>
    </lineage>
</organism>
<keyword evidence="6" id="KW-0325">Glycoprotein</keyword>
<dbReference type="Pfam" id="PF10268">
    <property type="entry name" value="Tmemb_161AB"/>
    <property type="match status" value="1"/>
</dbReference>
<comment type="similarity">
    <text evidence="2">Belongs to the TMEM161 family.</text>
</comment>
<reference evidence="11" key="1">
    <citation type="submission" date="2016-06" db="UniProtKB">
        <authorList>
            <consortium name="WormBaseParasite"/>
        </authorList>
    </citation>
    <scope>IDENTIFICATION</scope>
</reference>
<keyword evidence="5 8" id="KW-0472">Membrane</keyword>
<evidence type="ECO:0000313" key="9">
    <source>
        <dbReference type="EMBL" id="VDK67069.1"/>
    </source>
</evidence>
<evidence type="ECO:0000256" key="4">
    <source>
        <dbReference type="ARBA" id="ARBA00022989"/>
    </source>
</evidence>
<evidence type="ECO:0000256" key="1">
    <source>
        <dbReference type="ARBA" id="ARBA00004141"/>
    </source>
</evidence>
<feature type="compositionally biased region" description="Basic residues" evidence="7">
    <location>
        <begin position="94"/>
        <end position="103"/>
    </location>
</feature>
<dbReference type="OrthoDB" id="784140at2759"/>
<dbReference type="GO" id="GO:0016020">
    <property type="term" value="C:membrane"/>
    <property type="evidence" value="ECO:0007669"/>
    <property type="project" value="UniProtKB-SubCell"/>
</dbReference>
<evidence type="ECO:0000313" key="11">
    <source>
        <dbReference type="WBParaSite" id="nOo.2.0.1.t02791-RA"/>
    </source>
</evidence>
<dbReference type="PANTHER" id="PTHR13624:SF6">
    <property type="entry name" value="EMEI"/>
    <property type="match status" value="1"/>
</dbReference>
<dbReference type="PANTHER" id="PTHR13624">
    <property type="entry name" value="RE42071P"/>
    <property type="match status" value="1"/>
</dbReference>
<sequence>MVPYIVDSTHIPHVLREPSVTFLTPHVLRDSAGLYRMQAVLGHHILASLFIFFFFTKIRKKYSLVEIILCNRLQRYLPPSNAALKQASQSHSTRSAKNRKRKHARDEESDALVPKNMELNLISIPVDITDLQRLQFYETFMWSAEFVGFTLVSCGYDFSFS</sequence>
<dbReference type="AlphaFoldDB" id="A0A182E475"/>
<evidence type="ECO:0000256" key="3">
    <source>
        <dbReference type="ARBA" id="ARBA00022692"/>
    </source>
</evidence>
<dbReference type="WBParaSite" id="nOo.2.0.1.t02791-RA">
    <property type="protein sequence ID" value="nOo.2.0.1.t02791-RA"/>
    <property type="gene ID" value="nOo.2.0.1.g02791"/>
</dbReference>
<keyword evidence="10" id="KW-1185">Reference proteome</keyword>
<keyword evidence="4 8" id="KW-1133">Transmembrane helix</keyword>
<evidence type="ECO:0000256" key="5">
    <source>
        <dbReference type="ARBA" id="ARBA00023136"/>
    </source>
</evidence>
<feature type="transmembrane region" description="Helical" evidence="8">
    <location>
        <begin position="35"/>
        <end position="55"/>
    </location>
</feature>
<accession>A0A182E475</accession>
<evidence type="ECO:0000256" key="2">
    <source>
        <dbReference type="ARBA" id="ARBA00009706"/>
    </source>
</evidence>
<keyword evidence="3 8" id="KW-0812">Transmembrane</keyword>
<evidence type="ECO:0000256" key="6">
    <source>
        <dbReference type="ARBA" id="ARBA00023180"/>
    </source>
</evidence>
<dbReference type="EMBL" id="UYRW01000469">
    <property type="protein sequence ID" value="VDK67069.1"/>
    <property type="molecule type" value="Genomic_DNA"/>
</dbReference>
<reference evidence="9 10" key="2">
    <citation type="submission" date="2018-08" db="EMBL/GenBank/DDBJ databases">
        <authorList>
            <person name="Laetsch R D."/>
            <person name="Stevens L."/>
            <person name="Kumar S."/>
            <person name="Blaxter L. M."/>
        </authorList>
    </citation>
    <scope>NUCLEOTIDE SEQUENCE [LARGE SCALE GENOMIC DNA]</scope>
</reference>
<proteinExistence type="inferred from homology"/>
<name>A0A182E475_ONCOC</name>
<feature type="region of interest" description="Disordered" evidence="7">
    <location>
        <begin position="84"/>
        <end position="110"/>
    </location>
</feature>
<gene>
    <name evidence="9" type="ORF">NOO_LOCUS2791</name>
</gene>
<dbReference type="Proteomes" id="UP000271087">
    <property type="component" value="Unassembled WGS sequence"/>
</dbReference>
<comment type="subcellular location">
    <subcellularLocation>
        <location evidence="1">Membrane</location>
        <topology evidence="1">Multi-pass membrane protein</topology>
    </subcellularLocation>
</comment>
<evidence type="ECO:0000313" key="10">
    <source>
        <dbReference type="Proteomes" id="UP000271087"/>
    </source>
</evidence>
<evidence type="ECO:0000256" key="7">
    <source>
        <dbReference type="SAM" id="MobiDB-lite"/>
    </source>
</evidence>
<evidence type="ECO:0000256" key="8">
    <source>
        <dbReference type="SAM" id="Phobius"/>
    </source>
</evidence>
<dbReference type="InterPro" id="IPR019395">
    <property type="entry name" value="Transmembrane_161A/B"/>
</dbReference>
<dbReference type="STRING" id="42157.A0A182E475"/>
<protein>
    <submittedName>
        <fullName evidence="11">Autophagy-related protein</fullName>
    </submittedName>
</protein>